<gene>
    <name evidence="1" type="ORF">M422DRAFT_53042</name>
</gene>
<reference evidence="1 2" key="1">
    <citation type="submission" date="2014-06" db="EMBL/GenBank/DDBJ databases">
        <title>Evolutionary Origins and Diversification of the Mycorrhizal Mutualists.</title>
        <authorList>
            <consortium name="DOE Joint Genome Institute"/>
            <consortium name="Mycorrhizal Genomics Consortium"/>
            <person name="Kohler A."/>
            <person name="Kuo A."/>
            <person name="Nagy L.G."/>
            <person name="Floudas D."/>
            <person name="Copeland A."/>
            <person name="Barry K.W."/>
            <person name="Cichocki N."/>
            <person name="Veneault-Fourrey C."/>
            <person name="LaButti K."/>
            <person name="Lindquist E.A."/>
            <person name="Lipzen A."/>
            <person name="Lundell T."/>
            <person name="Morin E."/>
            <person name="Murat C."/>
            <person name="Riley R."/>
            <person name="Ohm R."/>
            <person name="Sun H."/>
            <person name="Tunlid A."/>
            <person name="Henrissat B."/>
            <person name="Grigoriev I.V."/>
            <person name="Hibbett D.S."/>
            <person name="Martin F."/>
        </authorList>
    </citation>
    <scope>NUCLEOTIDE SEQUENCE [LARGE SCALE GENOMIC DNA]</scope>
    <source>
        <strain evidence="1 2">SS14</strain>
    </source>
</reference>
<dbReference type="AlphaFoldDB" id="A0A0C9V400"/>
<name>A0A0C9V400_SPHS4</name>
<accession>A0A0C9V400</accession>
<sequence>MGNDTVHIQFNPDNRVFWTEHTGLHAMSDSELDAAYQRASKFIKDRVKILIKEHKWRDIEFGTRLLLLSYSKGYINRLTLPQSFSTFLDVSQFTDYQTQFENAFEARKSSPSGNDLYIHGPSALADIFYILQCIAPGMLVLTCRSDEEDEIGEKEWVRGLPRDTWVENNAQMLRYILGSKGAYQRLLAACKDQQKAFAFEWIVSWNDDDDCRSTGSTVVDDDWDYNDTKFGWSDIQVIDGTKCPEDCGKCLRCTL</sequence>
<keyword evidence="2" id="KW-1185">Reference proteome</keyword>
<evidence type="ECO:0000313" key="1">
    <source>
        <dbReference type="EMBL" id="KIJ32171.1"/>
    </source>
</evidence>
<dbReference type="EMBL" id="KN837231">
    <property type="protein sequence ID" value="KIJ32171.1"/>
    <property type="molecule type" value="Genomic_DNA"/>
</dbReference>
<protein>
    <submittedName>
        <fullName evidence="1">Uncharacterized protein</fullName>
    </submittedName>
</protein>
<organism evidence="1 2">
    <name type="scientific">Sphaerobolus stellatus (strain SS14)</name>
    <dbReference type="NCBI Taxonomy" id="990650"/>
    <lineage>
        <taxon>Eukaryota</taxon>
        <taxon>Fungi</taxon>
        <taxon>Dikarya</taxon>
        <taxon>Basidiomycota</taxon>
        <taxon>Agaricomycotina</taxon>
        <taxon>Agaricomycetes</taxon>
        <taxon>Phallomycetidae</taxon>
        <taxon>Geastrales</taxon>
        <taxon>Sphaerobolaceae</taxon>
        <taxon>Sphaerobolus</taxon>
    </lineage>
</organism>
<dbReference type="HOGENOM" id="CLU_1050409_0_0_1"/>
<evidence type="ECO:0000313" key="2">
    <source>
        <dbReference type="Proteomes" id="UP000054279"/>
    </source>
</evidence>
<proteinExistence type="predicted"/>
<dbReference type="Proteomes" id="UP000054279">
    <property type="component" value="Unassembled WGS sequence"/>
</dbReference>
<dbReference type="OrthoDB" id="3209743at2759"/>